<organism evidence="1 2">
    <name type="scientific">Clostridium fermenticellae</name>
    <dbReference type="NCBI Taxonomy" id="2068654"/>
    <lineage>
        <taxon>Bacteria</taxon>
        <taxon>Bacillati</taxon>
        <taxon>Bacillota</taxon>
        <taxon>Clostridia</taxon>
        <taxon>Eubacteriales</taxon>
        <taxon>Clostridiaceae</taxon>
        <taxon>Clostridium</taxon>
    </lineage>
</organism>
<dbReference type="EMBL" id="CP032416">
    <property type="protein sequence ID" value="AYD40714.1"/>
    <property type="molecule type" value="Genomic_DNA"/>
</dbReference>
<dbReference type="RefSeq" id="WP_119972905.1">
    <property type="nucleotide sequence ID" value="NZ_CP032416.1"/>
</dbReference>
<dbReference type="AlphaFoldDB" id="A0A386H523"/>
<keyword evidence="1" id="KW-0966">Cell projection</keyword>
<dbReference type="InterPro" id="IPR035924">
    <property type="entry name" value="FlaG-like_sf"/>
</dbReference>
<dbReference type="Gene3D" id="3.30.160.170">
    <property type="entry name" value="FlaG-like"/>
    <property type="match status" value="1"/>
</dbReference>
<gene>
    <name evidence="1" type="ORF">D4Z93_09295</name>
</gene>
<dbReference type="PANTHER" id="PTHR37166:SF1">
    <property type="entry name" value="PROTEIN FLAG"/>
    <property type="match status" value="1"/>
</dbReference>
<accession>A0A386H523</accession>
<dbReference type="PANTHER" id="PTHR37166">
    <property type="entry name" value="PROTEIN FLAG"/>
    <property type="match status" value="1"/>
</dbReference>
<keyword evidence="1" id="KW-0282">Flagellum</keyword>
<dbReference type="SUPFAM" id="SSF160214">
    <property type="entry name" value="FlaG-like"/>
    <property type="match status" value="1"/>
</dbReference>
<dbReference type="InterPro" id="IPR005186">
    <property type="entry name" value="FlaG"/>
</dbReference>
<proteinExistence type="predicted"/>
<sequence length="117" mass="13317">MEVNVVSQGRQKAEIFNSDKTTAKVIASCEKAENNVKSSNKRVSETDIKRALDKFNKLLEDKSTHLKYEVYGKFKDIVVKVIDDNTEDVIKELPPKSIIDMVDKFCEMAGMFVDKKV</sequence>
<keyword evidence="1" id="KW-0969">Cilium</keyword>
<dbReference type="Proteomes" id="UP000266301">
    <property type="component" value="Chromosome"/>
</dbReference>
<evidence type="ECO:0000313" key="1">
    <source>
        <dbReference type="EMBL" id="AYD40714.1"/>
    </source>
</evidence>
<dbReference type="Pfam" id="PF03646">
    <property type="entry name" value="FlaG"/>
    <property type="match status" value="1"/>
</dbReference>
<dbReference type="KEGG" id="cfer:D4Z93_09295"/>
<keyword evidence="2" id="KW-1185">Reference proteome</keyword>
<dbReference type="OrthoDB" id="9799867at2"/>
<reference evidence="1 2" key="1">
    <citation type="journal article" date="2019" name="Int. J. Syst. Evol. Microbiol.">
        <title>Clostridium fermenticellae sp. nov., isolated from the mud in a fermentation cellar for the production of the Chinese liquor, baijiu.</title>
        <authorList>
            <person name="Xu P.X."/>
            <person name="Chai L.J."/>
            <person name="Qiu T."/>
            <person name="Zhang X.J."/>
            <person name="Lu Z.M."/>
            <person name="Xiao C."/>
            <person name="Wang S.T."/>
            <person name="Shen C.H."/>
            <person name="Shi J.S."/>
            <person name="Xu Z.H."/>
        </authorList>
    </citation>
    <scope>NUCLEOTIDE SEQUENCE [LARGE SCALE GENOMIC DNA]</scope>
    <source>
        <strain evidence="1 2">JN500901</strain>
    </source>
</reference>
<protein>
    <submittedName>
        <fullName evidence="1">Flagellar protein</fullName>
    </submittedName>
</protein>
<evidence type="ECO:0000313" key="2">
    <source>
        <dbReference type="Proteomes" id="UP000266301"/>
    </source>
</evidence>
<name>A0A386H523_9CLOT</name>